<organism evidence="6 7">
    <name type="scientific">Streptomyces gelaticus</name>
    <dbReference type="NCBI Taxonomy" id="285446"/>
    <lineage>
        <taxon>Bacteria</taxon>
        <taxon>Bacillati</taxon>
        <taxon>Actinomycetota</taxon>
        <taxon>Actinomycetes</taxon>
        <taxon>Kitasatosporales</taxon>
        <taxon>Streptomycetaceae</taxon>
        <taxon>Streptomyces</taxon>
    </lineage>
</organism>
<dbReference type="InterPro" id="IPR000524">
    <property type="entry name" value="Tscrpt_reg_HTH_GntR"/>
</dbReference>
<dbReference type="SMART" id="SM00895">
    <property type="entry name" value="FCD"/>
    <property type="match status" value="1"/>
</dbReference>
<evidence type="ECO:0000256" key="4">
    <source>
        <dbReference type="SAM" id="Coils"/>
    </source>
</evidence>
<dbReference type="InterPro" id="IPR036390">
    <property type="entry name" value="WH_DNA-bd_sf"/>
</dbReference>
<evidence type="ECO:0000256" key="1">
    <source>
        <dbReference type="ARBA" id="ARBA00023015"/>
    </source>
</evidence>
<evidence type="ECO:0000259" key="5">
    <source>
        <dbReference type="PROSITE" id="PS50949"/>
    </source>
</evidence>
<keyword evidence="4" id="KW-0175">Coiled coil</keyword>
<keyword evidence="3" id="KW-0804">Transcription</keyword>
<dbReference type="Pfam" id="PF03466">
    <property type="entry name" value="LysR_substrate"/>
    <property type="match status" value="1"/>
</dbReference>
<dbReference type="InterPro" id="IPR005119">
    <property type="entry name" value="LysR_subst-bd"/>
</dbReference>
<accession>A0ABQ2VTA3</accession>
<proteinExistence type="predicted"/>
<feature type="coiled-coil region" evidence="4">
    <location>
        <begin position="171"/>
        <end position="198"/>
    </location>
</feature>
<dbReference type="Gene3D" id="1.10.10.10">
    <property type="entry name" value="Winged helix-like DNA-binding domain superfamily/Winged helix DNA-binding domain"/>
    <property type="match status" value="1"/>
</dbReference>
<keyword evidence="2" id="KW-0238">DNA-binding</keyword>
<dbReference type="InterPro" id="IPR036388">
    <property type="entry name" value="WH-like_DNA-bd_sf"/>
</dbReference>
<dbReference type="PANTHER" id="PTHR43537:SF45">
    <property type="entry name" value="GNTR FAMILY REGULATORY PROTEIN"/>
    <property type="match status" value="1"/>
</dbReference>
<name>A0ABQ2VTA3_9ACTN</name>
<evidence type="ECO:0000256" key="2">
    <source>
        <dbReference type="ARBA" id="ARBA00023125"/>
    </source>
</evidence>
<dbReference type="InterPro" id="IPR011711">
    <property type="entry name" value="GntR_C"/>
</dbReference>
<keyword evidence="7" id="KW-1185">Reference proteome</keyword>
<comment type="caution">
    <text evidence="6">The sequence shown here is derived from an EMBL/GenBank/DDBJ whole genome shotgun (WGS) entry which is preliminary data.</text>
</comment>
<keyword evidence="1" id="KW-0805">Transcription regulation</keyword>
<dbReference type="Pfam" id="PF00392">
    <property type="entry name" value="GntR"/>
    <property type="match status" value="1"/>
</dbReference>
<dbReference type="Pfam" id="PF07729">
    <property type="entry name" value="FCD"/>
    <property type="match status" value="1"/>
</dbReference>
<gene>
    <name evidence="6" type="ORF">GCM10015535_04280</name>
</gene>
<dbReference type="EMBL" id="BMTF01000001">
    <property type="protein sequence ID" value="GGV74852.1"/>
    <property type="molecule type" value="Genomic_DNA"/>
</dbReference>
<dbReference type="Gene3D" id="1.20.120.530">
    <property type="entry name" value="GntR ligand-binding domain-like"/>
    <property type="match status" value="1"/>
</dbReference>
<dbReference type="Gene3D" id="3.40.190.290">
    <property type="match status" value="1"/>
</dbReference>
<evidence type="ECO:0000313" key="6">
    <source>
        <dbReference type="EMBL" id="GGV74852.1"/>
    </source>
</evidence>
<dbReference type="PROSITE" id="PS50949">
    <property type="entry name" value="HTH_GNTR"/>
    <property type="match status" value="1"/>
</dbReference>
<dbReference type="SUPFAM" id="SSF46785">
    <property type="entry name" value="Winged helix' DNA-binding domain"/>
    <property type="match status" value="1"/>
</dbReference>
<feature type="domain" description="HTH gntR-type" evidence="5">
    <location>
        <begin position="82"/>
        <end position="149"/>
    </location>
</feature>
<dbReference type="SUPFAM" id="SSF48008">
    <property type="entry name" value="GntR ligand-binding domain-like"/>
    <property type="match status" value="1"/>
</dbReference>
<dbReference type="PRINTS" id="PR00035">
    <property type="entry name" value="HTHGNTR"/>
</dbReference>
<dbReference type="SMART" id="SM00345">
    <property type="entry name" value="HTH_GNTR"/>
    <property type="match status" value="1"/>
</dbReference>
<evidence type="ECO:0000256" key="3">
    <source>
        <dbReference type="ARBA" id="ARBA00023163"/>
    </source>
</evidence>
<dbReference type="PANTHER" id="PTHR43537">
    <property type="entry name" value="TRANSCRIPTIONAL REGULATOR, GNTR FAMILY"/>
    <property type="match status" value="1"/>
</dbReference>
<reference evidence="7" key="1">
    <citation type="journal article" date="2019" name="Int. J. Syst. Evol. Microbiol.">
        <title>The Global Catalogue of Microorganisms (GCM) 10K type strain sequencing project: providing services to taxonomists for standard genome sequencing and annotation.</title>
        <authorList>
            <consortium name="The Broad Institute Genomics Platform"/>
            <consortium name="The Broad Institute Genome Sequencing Center for Infectious Disease"/>
            <person name="Wu L."/>
            <person name="Ma J."/>
        </authorList>
    </citation>
    <scope>NUCLEOTIDE SEQUENCE [LARGE SCALE GENOMIC DNA]</scope>
    <source>
        <strain evidence="7">JCM 4376</strain>
    </source>
</reference>
<dbReference type="InterPro" id="IPR008920">
    <property type="entry name" value="TF_FadR/GntR_C"/>
</dbReference>
<evidence type="ECO:0000313" key="7">
    <source>
        <dbReference type="Proteomes" id="UP000660675"/>
    </source>
</evidence>
<protein>
    <recommendedName>
        <fullName evidence="5">HTH gntR-type domain-containing protein</fullName>
    </recommendedName>
</protein>
<dbReference type="CDD" id="cd07377">
    <property type="entry name" value="WHTH_GntR"/>
    <property type="match status" value="1"/>
</dbReference>
<dbReference type="Proteomes" id="UP000660675">
    <property type="component" value="Unassembled WGS sequence"/>
</dbReference>
<sequence length="289" mass="31897">MTPTFTAYLIGPLVEALRTRHPGITLDLREMMQDRIETGLLADDLDLGTAFEGSHPPGITATALRAASDERIEDMTGSGDFEPESERVTRRLRDEIIDGAREPGSKLVERELAAELGVSRLPVREALKALVTEGLVTPRPRTWAVVREFTPADVEDLDEVRVALETLTFRLAAQRRTRAGLEKLRGDLEAEVKAAEKGDAVRAHRAAADFHETVTALADNELLNELQAALRSRMRWLLGQHDDLTGVAKEHEGLYKAIADRDVARVEKLAGEHLVTGRNAAAARRRHQG</sequence>
<dbReference type="SUPFAM" id="SSF53850">
    <property type="entry name" value="Periplasmic binding protein-like II"/>
    <property type="match status" value="1"/>
</dbReference>